<protein>
    <recommendedName>
        <fullName evidence="1">Pvc16 N-terminal domain-containing protein</fullName>
    </recommendedName>
</protein>
<dbReference type="Pfam" id="PF14065">
    <property type="entry name" value="Pvc16_N"/>
    <property type="match status" value="1"/>
</dbReference>
<keyword evidence="3" id="KW-1185">Reference proteome</keyword>
<name>A0ABN3U1D7_9ACTN</name>
<evidence type="ECO:0000313" key="3">
    <source>
        <dbReference type="Proteomes" id="UP001501842"/>
    </source>
</evidence>
<sequence>MAVMIDEVTSALADLLRVRGEDPDWVAIGSLEAGAALTPHQIHLCLCGVTEHPYLRNAPLAGPPGRLQRPPLGLRMTYVVTGLGFQPLDLQSRLGRVAQIFHSVPSLSPDDLGPRLASRLRRLTVRLLDLPLSDRTALWSAHGRPMRLALYYEADVALTCPPEQEDVEVLLKPRASLLEPVP</sequence>
<proteinExistence type="predicted"/>
<gene>
    <name evidence="2" type="ORF">GCM10010439_16550</name>
</gene>
<dbReference type="InterPro" id="IPR025351">
    <property type="entry name" value="Pvc16_N"/>
</dbReference>
<evidence type="ECO:0000259" key="1">
    <source>
        <dbReference type="Pfam" id="PF14065"/>
    </source>
</evidence>
<dbReference type="EMBL" id="BAAATZ010000006">
    <property type="protein sequence ID" value="GAA2722840.1"/>
    <property type="molecule type" value="Genomic_DNA"/>
</dbReference>
<feature type="domain" description="Pvc16 N-terminal" evidence="1">
    <location>
        <begin position="7"/>
        <end position="165"/>
    </location>
</feature>
<evidence type="ECO:0000313" key="2">
    <source>
        <dbReference type="EMBL" id="GAA2722840.1"/>
    </source>
</evidence>
<dbReference type="Proteomes" id="UP001501842">
    <property type="component" value="Unassembled WGS sequence"/>
</dbReference>
<comment type="caution">
    <text evidence="2">The sequence shown here is derived from an EMBL/GenBank/DDBJ whole genome shotgun (WGS) entry which is preliminary data.</text>
</comment>
<reference evidence="2 3" key="1">
    <citation type="journal article" date="2019" name="Int. J. Syst. Evol. Microbiol.">
        <title>The Global Catalogue of Microorganisms (GCM) 10K type strain sequencing project: providing services to taxonomists for standard genome sequencing and annotation.</title>
        <authorList>
            <consortium name="The Broad Institute Genomics Platform"/>
            <consortium name="The Broad Institute Genome Sequencing Center for Infectious Disease"/>
            <person name="Wu L."/>
            <person name="Ma J."/>
        </authorList>
    </citation>
    <scope>NUCLEOTIDE SEQUENCE [LARGE SCALE GENOMIC DNA]</scope>
    <source>
        <strain evidence="2 3">JCM 8201</strain>
    </source>
</reference>
<accession>A0ABN3U1D7</accession>
<organism evidence="2 3">
    <name type="scientific">Actinocorallia aurantiaca</name>
    <dbReference type="NCBI Taxonomy" id="46204"/>
    <lineage>
        <taxon>Bacteria</taxon>
        <taxon>Bacillati</taxon>
        <taxon>Actinomycetota</taxon>
        <taxon>Actinomycetes</taxon>
        <taxon>Streptosporangiales</taxon>
        <taxon>Thermomonosporaceae</taxon>
        <taxon>Actinocorallia</taxon>
    </lineage>
</organism>